<dbReference type="Proteomes" id="UP000824469">
    <property type="component" value="Unassembled WGS sequence"/>
</dbReference>
<evidence type="ECO:0000313" key="2">
    <source>
        <dbReference type="Proteomes" id="UP000824469"/>
    </source>
</evidence>
<name>A0AA38LNM0_TAXCH</name>
<organism evidence="1 2">
    <name type="scientific">Taxus chinensis</name>
    <name type="common">Chinese yew</name>
    <name type="synonym">Taxus wallichiana var. chinensis</name>
    <dbReference type="NCBI Taxonomy" id="29808"/>
    <lineage>
        <taxon>Eukaryota</taxon>
        <taxon>Viridiplantae</taxon>
        <taxon>Streptophyta</taxon>
        <taxon>Embryophyta</taxon>
        <taxon>Tracheophyta</taxon>
        <taxon>Spermatophyta</taxon>
        <taxon>Pinopsida</taxon>
        <taxon>Pinidae</taxon>
        <taxon>Conifers II</taxon>
        <taxon>Cupressales</taxon>
        <taxon>Taxaceae</taxon>
        <taxon>Taxus</taxon>
    </lineage>
</organism>
<sequence length="476" mass="54967">MEHEPKEEEKSDLHMGEVKLVMEDQFLGENEDNELAGISKAAAHWRQVDDIHDRGKNHEEVPCMDNTRYGRNSHISYSLSPAMSLPYLFLHGQPVERKEHMASLMFRGGHYGEHSKKEGFNRVVADECLFTCIWLEGKSMEDVMHSHYLVKSEMMQSNFITKGHQSFKIALGKHMVSSTLPFVVQQSFDLDFQFLVNAHTHKKMPPIETQVVCMKLMFELKWNECYFFDPGIVTQVGLRGMIRSNKRVDLWCFKLAIMSFHVAVLEQQSHYKVIQLLSWIIHDARDYLHHILLQQLLQEVNLPLIVFGYVSYRGRIPLLPWSKCVRNIPILTVFDQQSHPKEVSLVLWLAHANNSPFPIELVKQPLRSKFPLCHHVKETKKDLRKGDNKGSTKEGMEVEIGGLLFAITSIPYQLDTHEEKVSGMTDLYVVEYRISTTTSHIRLPPFMLKSMQVGDVMGRVPNSQFSDVLQSYAYLP</sequence>
<dbReference type="AlphaFoldDB" id="A0AA38LNM0"/>
<dbReference type="EMBL" id="JAHRHJ020000001">
    <property type="protein sequence ID" value="KAH9330366.1"/>
    <property type="molecule type" value="Genomic_DNA"/>
</dbReference>
<reference evidence="1 2" key="1">
    <citation type="journal article" date="2021" name="Nat. Plants">
        <title>The Taxus genome provides insights into paclitaxel biosynthesis.</title>
        <authorList>
            <person name="Xiong X."/>
            <person name="Gou J."/>
            <person name="Liao Q."/>
            <person name="Li Y."/>
            <person name="Zhou Q."/>
            <person name="Bi G."/>
            <person name="Li C."/>
            <person name="Du R."/>
            <person name="Wang X."/>
            <person name="Sun T."/>
            <person name="Guo L."/>
            <person name="Liang H."/>
            <person name="Lu P."/>
            <person name="Wu Y."/>
            <person name="Zhang Z."/>
            <person name="Ro D.K."/>
            <person name="Shang Y."/>
            <person name="Huang S."/>
            <person name="Yan J."/>
        </authorList>
    </citation>
    <scope>NUCLEOTIDE SEQUENCE [LARGE SCALE GENOMIC DNA]</scope>
    <source>
        <strain evidence="1">Ta-2019</strain>
    </source>
</reference>
<accession>A0AA38LNM0</accession>
<keyword evidence="2" id="KW-1185">Reference proteome</keyword>
<comment type="caution">
    <text evidence="1">The sequence shown here is derived from an EMBL/GenBank/DDBJ whole genome shotgun (WGS) entry which is preliminary data.</text>
</comment>
<evidence type="ECO:0000313" key="1">
    <source>
        <dbReference type="EMBL" id="KAH9330366.1"/>
    </source>
</evidence>
<proteinExistence type="predicted"/>
<gene>
    <name evidence="1" type="ORF">KI387_002474</name>
</gene>
<protein>
    <submittedName>
        <fullName evidence="1">Uncharacterized protein</fullName>
    </submittedName>
</protein>